<feature type="domain" description="Phage-Barnase-EndoU-ColicinE5/D-RelE like nuclease 2" evidence="2">
    <location>
        <begin position="262"/>
        <end position="386"/>
    </location>
</feature>
<proteinExistence type="predicted"/>
<dbReference type="EMBL" id="FLUP01000001">
    <property type="protein sequence ID" value="SBV96766.1"/>
    <property type="molecule type" value="Genomic_DNA"/>
</dbReference>
<reference evidence="3" key="1">
    <citation type="submission" date="2016-04" db="EMBL/GenBank/DDBJ databases">
        <authorList>
            <person name="Evans L.H."/>
            <person name="Alamgir A."/>
            <person name="Owens N."/>
            <person name="Weber N.D."/>
            <person name="Virtaneva K."/>
            <person name="Barbian K."/>
            <person name="Babar A."/>
            <person name="Rosenke K."/>
        </authorList>
    </citation>
    <scope>NUCLEOTIDE SEQUENCE</scope>
    <source>
        <strain evidence="3">92-2</strain>
    </source>
</reference>
<name>A0A212JBG2_9BACT</name>
<dbReference type="Pfam" id="PF04233">
    <property type="entry name" value="Phage_Mu_F"/>
    <property type="match status" value="1"/>
</dbReference>
<evidence type="ECO:0000259" key="2">
    <source>
        <dbReference type="Pfam" id="PF18810"/>
    </source>
</evidence>
<dbReference type="RefSeq" id="WP_227118611.1">
    <property type="nucleotide sequence ID" value="NZ_LT598928.1"/>
</dbReference>
<gene>
    <name evidence="3" type="ORF">KM92DES2_10835</name>
</gene>
<evidence type="ECO:0000259" key="1">
    <source>
        <dbReference type="Pfam" id="PF04233"/>
    </source>
</evidence>
<dbReference type="Pfam" id="PF18810">
    <property type="entry name" value="PBECR2"/>
    <property type="match status" value="1"/>
</dbReference>
<organism evidence="3">
    <name type="scientific">uncultured Desulfovibrio sp</name>
    <dbReference type="NCBI Taxonomy" id="167968"/>
    <lineage>
        <taxon>Bacteria</taxon>
        <taxon>Pseudomonadati</taxon>
        <taxon>Thermodesulfobacteriota</taxon>
        <taxon>Desulfovibrionia</taxon>
        <taxon>Desulfovibrionales</taxon>
        <taxon>Desulfovibrionaceae</taxon>
        <taxon>Desulfovibrio</taxon>
        <taxon>environmental samples</taxon>
    </lineage>
</organism>
<dbReference type="InterPro" id="IPR006528">
    <property type="entry name" value="Phage_head_morphogenesis_dom"/>
</dbReference>
<evidence type="ECO:0000313" key="3">
    <source>
        <dbReference type="EMBL" id="SBV96766.1"/>
    </source>
</evidence>
<dbReference type="InterPro" id="IPR041110">
    <property type="entry name" value="PBECR2"/>
</dbReference>
<protein>
    <submittedName>
        <fullName evidence="3">Putative head morphogenesis protein SPP1 gp7</fullName>
    </submittedName>
</protein>
<dbReference type="AlphaFoldDB" id="A0A212JBG2"/>
<accession>A0A212JBG2</accession>
<feature type="domain" description="Phage head morphogenesis" evidence="1">
    <location>
        <begin position="57"/>
        <end position="172"/>
    </location>
</feature>
<sequence length="391" mass="43945">MIASSQVTDAGAPFVEAEEHFRRKLRVPVKTYRDLSGECHAKAFMIAGGTNDAMLADFQAAVQKALDTGTSIQKFRAQFDGIVQAHGWQYRGEPGWRSAVIFNTNMRTSYMAGKWQQAWDNREMMPYLRYVQVQRPTKRPEHSVWHGTILPLTDPFWNAHYPPNGWGCLCTAQSVSDARMDAEGWQVSNDVPTWPGDVPEEWAYNVGKAARVSTEVERGQWEPVITSRDHTYYKRPDAVPQDKPKAQLGPAASSRAQVVEAVQKMLGGSGGTLAGPDGITVGITTKSLGQHLALDRAPIIPLLPEIIADPYEVWLMPYRDKLTGRVELRRRYLKALQIAGADEAEAKAAYTWFIAEYRRGELWDVTLIQSSRQRELQKQRAGILLYGRAEK</sequence>